<comment type="caution">
    <text evidence="1">The sequence shown here is derived from an EMBL/GenBank/DDBJ whole genome shotgun (WGS) entry which is preliminary data.</text>
</comment>
<dbReference type="Proteomes" id="UP001219862">
    <property type="component" value="Unassembled WGS sequence"/>
</dbReference>
<organism evidence="1 2">
    <name type="scientific">Roseateles koreensis</name>
    <dbReference type="NCBI Taxonomy" id="2987526"/>
    <lineage>
        <taxon>Bacteria</taxon>
        <taxon>Pseudomonadati</taxon>
        <taxon>Pseudomonadota</taxon>
        <taxon>Betaproteobacteria</taxon>
        <taxon>Burkholderiales</taxon>
        <taxon>Sphaerotilaceae</taxon>
        <taxon>Roseateles</taxon>
    </lineage>
</organism>
<evidence type="ECO:0000313" key="2">
    <source>
        <dbReference type="Proteomes" id="UP001219862"/>
    </source>
</evidence>
<dbReference type="RefSeq" id="WP_273595514.1">
    <property type="nucleotide sequence ID" value="NZ_JAQQXS010000003.1"/>
</dbReference>
<dbReference type="SUPFAM" id="SSF54427">
    <property type="entry name" value="NTF2-like"/>
    <property type="match status" value="1"/>
</dbReference>
<proteinExistence type="predicted"/>
<name>A0ABT5KNH7_9BURK</name>
<keyword evidence="2" id="KW-1185">Reference proteome</keyword>
<protein>
    <submittedName>
        <fullName evidence="1">Nuclear transport factor 2 family protein</fullName>
    </submittedName>
</protein>
<dbReference type="InterPro" id="IPR032710">
    <property type="entry name" value="NTF2-like_dom_sf"/>
</dbReference>
<gene>
    <name evidence="1" type="ORF">PRZ01_04235</name>
</gene>
<evidence type="ECO:0000313" key="1">
    <source>
        <dbReference type="EMBL" id="MDC8784396.1"/>
    </source>
</evidence>
<dbReference type="Gene3D" id="3.10.450.50">
    <property type="match status" value="1"/>
</dbReference>
<accession>A0ABT5KNH7</accession>
<sequence>MRVWVTQTRSSVATPTARARCRICSRRPGAFKDPFNDVCGRAAIDRSIFSQMFDELDQPRFTTLTTASEGDDAFFTSVMKFCRKGSNLPMEIRGATHLRFNPSGPVQLHRDCWDAAEELYAKLSVLSLLM</sequence>
<reference evidence="1 2" key="1">
    <citation type="submission" date="2022-10" db="EMBL/GenBank/DDBJ databases">
        <title>paucibacter sp. hw8 Genome sequencing.</title>
        <authorList>
            <person name="Park S."/>
        </authorList>
    </citation>
    <scope>NUCLEOTIDE SEQUENCE [LARGE SCALE GENOMIC DNA]</scope>
    <source>
        <strain evidence="2">hw8</strain>
    </source>
</reference>
<dbReference type="EMBL" id="JAQQXS010000003">
    <property type="protein sequence ID" value="MDC8784396.1"/>
    <property type="molecule type" value="Genomic_DNA"/>
</dbReference>